<gene>
    <name evidence="1" type="ORF">PUN28_017123</name>
</gene>
<name>A0AAW2EMJ5_9HYME</name>
<organism evidence="1 2">
    <name type="scientific">Cardiocondyla obscurior</name>
    <dbReference type="NCBI Taxonomy" id="286306"/>
    <lineage>
        <taxon>Eukaryota</taxon>
        <taxon>Metazoa</taxon>
        <taxon>Ecdysozoa</taxon>
        <taxon>Arthropoda</taxon>
        <taxon>Hexapoda</taxon>
        <taxon>Insecta</taxon>
        <taxon>Pterygota</taxon>
        <taxon>Neoptera</taxon>
        <taxon>Endopterygota</taxon>
        <taxon>Hymenoptera</taxon>
        <taxon>Apocrita</taxon>
        <taxon>Aculeata</taxon>
        <taxon>Formicoidea</taxon>
        <taxon>Formicidae</taxon>
        <taxon>Myrmicinae</taxon>
        <taxon>Cardiocondyla</taxon>
    </lineage>
</organism>
<sequence>MEARERRGRSLTEGGLSKHLHAASPRTLFGNAVFLCENCAGRHCLTYYTTLTCIYKCKIRRWCVTRIVRRCGCSRLRMCVYTLKSKKVRFRSAINCSKLQEITNKKVTIEFN</sequence>
<dbReference type="EMBL" id="JADYXP020000020">
    <property type="protein sequence ID" value="KAL0104185.1"/>
    <property type="molecule type" value="Genomic_DNA"/>
</dbReference>
<evidence type="ECO:0000313" key="2">
    <source>
        <dbReference type="Proteomes" id="UP001430953"/>
    </source>
</evidence>
<dbReference type="Proteomes" id="UP001430953">
    <property type="component" value="Unassembled WGS sequence"/>
</dbReference>
<keyword evidence="2" id="KW-1185">Reference proteome</keyword>
<proteinExistence type="predicted"/>
<evidence type="ECO:0000313" key="1">
    <source>
        <dbReference type="EMBL" id="KAL0104185.1"/>
    </source>
</evidence>
<accession>A0AAW2EMJ5</accession>
<reference evidence="1 2" key="1">
    <citation type="submission" date="2023-03" db="EMBL/GenBank/DDBJ databases">
        <title>High recombination rates correlate with genetic variation in Cardiocondyla obscurior ants.</title>
        <authorList>
            <person name="Errbii M."/>
        </authorList>
    </citation>
    <scope>NUCLEOTIDE SEQUENCE [LARGE SCALE GENOMIC DNA]</scope>
    <source>
        <strain evidence="1">Alpha-2009</strain>
        <tissue evidence="1">Whole body</tissue>
    </source>
</reference>
<protein>
    <submittedName>
        <fullName evidence="1">Uncharacterized protein</fullName>
    </submittedName>
</protein>
<dbReference type="AlphaFoldDB" id="A0AAW2EMJ5"/>
<comment type="caution">
    <text evidence="1">The sequence shown here is derived from an EMBL/GenBank/DDBJ whole genome shotgun (WGS) entry which is preliminary data.</text>
</comment>